<accession>A0A081N148</accession>
<dbReference type="EMBL" id="JOKH01000010">
    <property type="protein sequence ID" value="KEQ12171.1"/>
    <property type="molecule type" value="Genomic_DNA"/>
</dbReference>
<dbReference type="GO" id="GO:0000271">
    <property type="term" value="P:polysaccharide biosynthetic process"/>
    <property type="evidence" value="ECO:0007669"/>
    <property type="project" value="InterPro"/>
</dbReference>
<dbReference type="eggNOG" id="COG3563">
    <property type="taxonomic scope" value="Bacteria"/>
</dbReference>
<dbReference type="CDD" id="cd16439">
    <property type="entry name" value="beta_Kdo_transferase_KpsC_2"/>
    <property type="match status" value="1"/>
</dbReference>
<dbReference type="Pfam" id="PF05159">
    <property type="entry name" value="Capsule_synth"/>
    <property type="match status" value="2"/>
</dbReference>
<evidence type="ECO:0008006" key="3">
    <source>
        <dbReference type="Google" id="ProtNLM"/>
    </source>
</evidence>
<dbReference type="InterPro" id="IPR007833">
    <property type="entry name" value="Capsule_polysaccharide_synth"/>
</dbReference>
<sequence>MTDPAFITLSRGISKATELSALLQCNQIEQKKPYSKIQSSHVVLGWGKKPNTTKAIALASQHNIPYWHLEDGFISYLGHPALGDKRFSLIVDKKGIYYDATASSDIEDLLNKPDWLTPELEQRSVNLLDQITRNRISKYNHEPNLSDSSIFEPEMPRVLVVDQTYGDCSVTFGLADDASFKEMLEAALSENPDSEVWVKVHPDVVLGTKKGYLGNNLPDHPRIRILSDRVNAQSLFPYFEKVYVVTSQLGFEALWHNKPVVCFGVPFYSGWGLTDDRVPCPRRQQTHTIESLFAAACLKYTRYIDPETFERCELEDILELIPLQRALRNQPVNTLYAVGFSLWKRAFLKSFTQAISEKILFVKSLQQAEARVKPGDGILIWGAKHHDYKPEPHIQLFRAEDAFIRSVGLGAELRRPSSLILDQSGIYFDASRPSDLETAINSIDLDKQQLARATALRKTLRDQRISKYNLQGSQQSLFKACRCDQRKILITGQVDSDASIQWGSPELSSNLELIQAVRAYAPDAFIVYKPHPDVLLAGREGHIPENTALNWVDHVVTDGDIFDCIEQCDELHVMTSLAGFEALTLEKTVHCWGQPFYAGWGITIDHLTCLRRHRKRTLDELIYFAHCYYPTYINWKTRRYTTPERVIRLIQSTRTRGKKTSSNWLDRNLRKARYLLEAFRH</sequence>
<dbReference type="AlphaFoldDB" id="A0A081N148"/>
<dbReference type="CDD" id="cd16440">
    <property type="entry name" value="beta_Kdo_transferase_KpsC_1"/>
    <property type="match status" value="1"/>
</dbReference>
<organism evidence="1 2">
    <name type="scientific">Endozoicomonas numazuensis</name>
    <dbReference type="NCBI Taxonomy" id="1137799"/>
    <lineage>
        <taxon>Bacteria</taxon>
        <taxon>Pseudomonadati</taxon>
        <taxon>Pseudomonadota</taxon>
        <taxon>Gammaproteobacteria</taxon>
        <taxon>Oceanospirillales</taxon>
        <taxon>Endozoicomonadaceae</taxon>
        <taxon>Endozoicomonas</taxon>
    </lineage>
</organism>
<evidence type="ECO:0000313" key="1">
    <source>
        <dbReference type="EMBL" id="KEQ12171.1"/>
    </source>
</evidence>
<dbReference type="STRING" id="1137799.GZ78_27365"/>
<keyword evidence="2" id="KW-1185">Reference proteome</keyword>
<dbReference type="OrthoDB" id="543755at2"/>
<gene>
    <name evidence="1" type="ORF">GZ78_27365</name>
</gene>
<dbReference type="Proteomes" id="UP000028073">
    <property type="component" value="Unassembled WGS sequence"/>
</dbReference>
<proteinExistence type="predicted"/>
<dbReference type="GO" id="GO:0015774">
    <property type="term" value="P:polysaccharide transport"/>
    <property type="evidence" value="ECO:0007669"/>
    <property type="project" value="InterPro"/>
</dbReference>
<comment type="caution">
    <text evidence="1">The sequence shown here is derived from an EMBL/GenBank/DDBJ whole genome shotgun (WGS) entry which is preliminary data.</text>
</comment>
<protein>
    <recommendedName>
        <fullName evidence="3">Capsular biosynthesis protein</fullName>
    </recommendedName>
</protein>
<name>A0A081N148_9GAMM</name>
<evidence type="ECO:0000313" key="2">
    <source>
        <dbReference type="Proteomes" id="UP000028073"/>
    </source>
</evidence>
<reference evidence="1 2" key="1">
    <citation type="submission" date="2014-06" db="EMBL/GenBank/DDBJ databases">
        <title>Whole Genome Sequences of Three Symbiotic Endozoicomonas Bacteria.</title>
        <authorList>
            <person name="Neave M.J."/>
            <person name="Apprill A."/>
            <person name="Voolstra C.R."/>
        </authorList>
    </citation>
    <scope>NUCLEOTIDE SEQUENCE [LARGE SCALE GENOMIC DNA]</scope>
    <source>
        <strain evidence="1 2">DSM 25634</strain>
    </source>
</reference>